<feature type="domain" description="Flagellar hook-length control protein-like C-terminal" evidence="5">
    <location>
        <begin position="98"/>
        <end position="176"/>
    </location>
</feature>
<evidence type="ECO:0000256" key="2">
    <source>
        <dbReference type="ARBA" id="ARBA00009149"/>
    </source>
</evidence>
<dbReference type="PANTHER" id="PTHR37533">
    <property type="entry name" value="FLAGELLAR HOOK-LENGTH CONTROL PROTEIN"/>
    <property type="match status" value="1"/>
</dbReference>
<reference evidence="6" key="2">
    <citation type="submission" date="2021-04" db="EMBL/GenBank/DDBJ databases">
        <authorList>
            <person name="Karlyshev A.V."/>
        </authorList>
    </citation>
    <scope>NUCLEOTIDE SEQUENCE</scope>
    <source>
        <strain evidence="6">LMG 29479</strain>
    </source>
</reference>
<keyword evidence="6" id="KW-0282">Flagellum</keyword>
<dbReference type="EMBL" id="JAGQFT020000005">
    <property type="protein sequence ID" value="MBS7457221.1"/>
    <property type="molecule type" value="Genomic_DNA"/>
</dbReference>
<proteinExistence type="inferred from homology"/>
<dbReference type="CDD" id="cd17470">
    <property type="entry name" value="T3SS_Flik_C"/>
    <property type="match status" value="1"/>
</dbReference>
<dbReference type="InterPro" id="IPR038610">
    <property type="entry name" value="FliK-like_C_sf"/>
</dbReference>
<dbReference type="Gene3D" id="3.30.750.140">
    <property type="match status" value="1"/>
</dbReference>
<dbReference type="Pfam" id="PF02120">
    <property type="entry name" value="Flg_hook"/>
    <property type="match status" value="1"/>
</dbReference>
<comment type="caution">
    <text evidence="6">The sequence shown here is derived from an EMBL/GenBank/DDBJ whole genome shotgun (WGS) entry which is preliminary data.</text>
</comment>
<evidence type="ECO:0000313" key="7">
    <source>
        <dbReference type="EMBL" id="MBS7457221.1"/>
    </source>
</evidence>
<dbReference type="AlphaFoldDB" id="A0A8J7VYY2"/>
<feature type="region of interest" description="Disordered" evidence="4">
    <location>
        <begin position="169"/>
        <end position="206"/>
    </location>
</feature>
<evidence type="ECO:0000256" key="4">
    <source>
        <dbReference type="SAM" id="MobiDB-lite"/>
    </source>
</evidence>
<comment type="similarity">
    <text evidence="2">Belongs to the FliK family.</text>
</comment>
<keyword evidence="6" id="KW-0966">Cell projection</keyword>
<evidence type="ECO:0000313" key="6">
    <source>
        <dbReference type="EMBL" id="MBR0564198.1"/>
    </source>
</evidence>
<evidence type="ECO:0000256" key="3">
    <source>
        <dbReference type="ARBA" id="ARBA00022795"/>
    </source>
</evidence>
<dbReference type="InterPro" id="IPR052563">
    <property type="entry name" value="FliK"/>
</dbReference>
<dbReference type="GO" id="GO:0044780">
    <property type="term" value="P:bacterial-type flagellum assembly"/>
    <property type="evidence" value="ECO:0007669"/>
    <property type="project" value="InterPro"/>
</dbReference>
<sequence>MADAGAAPAAAAPVAGGEAFLAQLAVDAAAPDAGADNGIDAAIDALDAGDAPADAGRGIGLAAPTAAAARGTAPPPAVPGAPVDLADADFGGEVGSRVHWIAEQRLGHAEIRLNPADLGPIDVRLRLDGDRLHADFSSAQADVRQAIEQNLPRLREQLAASGFQLGHAGVGGGQAETGSGGGSGGAPQHGENVAEPDTAPEPNPQARLRAARLLDAYA</sequence>
<keyword evidence="6" id="KW-0969">Cilium</keyword>
<dbReference type="Proteomes" id="UP000675747">
    <property type="component" value="Unassembled WGS sequence"/>
</dbReference>
<dbReference type="GO" id="GO:0009424">
    <property type="term" value="C:bacterial-type flagellum hook"/>
    <property type="evidence" value="ECO:0007669"/>
    <property type="project" value="InterPro"/>
</dbReference>
<protein>
    <submittedName>
        <fullName evidence="6">Flagellar hook-length control protein FliK</fullName>
    </submittedName>
</protein>
<evidence type="ECO:0000313" key="8">
    <source>
        <dbReference type="Proteomes" id="UP000675747"/>
    </source>
</evidence>
<keyword evidence="8" id="KW-1185">Reference proteome</keyword>
<dbReference type="InterPro" id="IPR021136">
    <property type="entry name" value="Flagellar_hook_control-like_C"/>
</dbReference>
<comment type="function">
    <text evidence="1">Controls the length of the flagellar hook.</text>
</comment>
<dbReference type="PRINTS" id="PR01007">
    <property type="entry name" value="FLGHOOKFLIK"/>
</dbReference>
<feature type="compositionally biased region" description="Gly residues" evidence="4">
    <location>
        <begin position="169"/>
        <end position="187"/>
    </location>
</feature>
<name>A0A8J7VYY2_9GAMM</name>
<evidence type="ECO:0000259" key="5">
    <source>
        <dbReference type="Pfam" id="PF02120"/>
    </source>
</evidence>
<keyword evidence="3" id="KW-1005">Bacterial flagellum biogenesis</keyword>
<accession>A0A8J7VYY2</accession>
<dbReference type="EMBL" id="JAGQFT010000260">
    <property type="protein sequence ID" value="MBR0564198.1"/>
    <property type="molecule type" value="Genomic_DNA"/>
</dbReference>
<evidence type="ECO:0000256" key="1">
    <source>
        <dbReference type="ARBA" id="ARBA00003944"/>
    </source>
</evidence>
<organism evidence="6">
    <name type="scientific">Coralloluteibacterium stylophorae</name>
    <dbReference type="NCBI Taxonomy" id="1776034"/>
    <lineage>
        <taxon>Bacteria</taxon>
        <taxon>Pseudomonadati</taxon>
        <taxon>Pseudomonadota</taxon>
        <taxon>Gammaproteobacteria</taxon>
        <taxon>Lysobacterales</taxon>
        <taxon>Lysobacteraceae</taxon>
        <taxon>Coralloluteibacterium</taxon>
    </lineage>
</organism>
<reference evidence="7 8" key="1">
    <citation type="journal article" date="2021" name="Microbiol. Resour. Announc.">
        <title>Draft Genome Sequence of Coralloluteibacterium stylophorae LMG 29479T.</title>
        <authorList>
            <person name="Karlyshev A.V."/>
            <person name="Kudryashova E.B."/>
            <person name="Ariskina E.V."/>
            <person name="Conroy A.P."/>
            <person name="Abidueva E.Y."/>
        </authorList>
    </citation>
    <scope>NUCLEOTIDE SEQUENCE [LARGE SCALE GENOMIC DNA]</scope>
    <source>
        <strain evidence="7 8">LMG 29479</strain>
    </source>
</reference>
<dbReference type="InterPro" id="IPR001635">
    <property type="entry name" value="Flag_hook_Flik"/>
</dbReference>
<gene>
    <name evidence="7" type="ORF">KB893_008735</name>
    <name evidence="6" type="ORF">KB893_17070</name>
</gene>
<dbReference type="PANTHER" id="PTHR37533:SF2">
    <property type="entry name" value="FLAGELLAR HOOK-LENGTH CONTROL PROTEIN"/>
    <property type="match status" value="1"/>
</dbReference>